<dbReference type="InterPro" id="IPR011993">
    <property type="entry name" value="PH-like_dom_sf"/>
</dbReference>
<keyword evidence="7" id="KW-1185">Reference proteome</keyword>
<gene>
    <name evidence="6" type="ORF">BgAZ_107980</name>
</gene>
<feature type="region of interest" description="Disordered" evidence="3">
    <location>
        <begin position="865"/>
        <end position="886"/>
    </location>
</feature>
<evidence type="ECO:0000256" key="1">
    <source>
        <dbReference type="ARBA" id="ARBA00004123"/>
    </source>
</evidence>
<comment type="caution">
    <text evidence="6">The sequence shown here is derived from an EMBL/GenBank/DDBJ whole genome shotgun (WGS) entry which is preliminary data.</text>
</comment>
<dbReference type="InterPro" id="IPR006887">
    <property type="entry name" value="P4R3-like_central_dom"/>
</dbReference>
<evidence type="ECO:0000256" key="2">
    <source>
        <dbReference type="ARBA" id="ARBA00023242"/>
    </source>
</evidence>
<keyword evidence="2" id="KW-0539">Nucleus</keyword>
<dbReference type="PANTHER" id="PTHR23318:SF0">
    <property type="entry name" value="SERINE_THREONINE-PROTEIN PHOSPHATASE 4 REGULATORY SUBUNIT 3"/>
    <property type="match status" value="1"/>
</dbReference>
<evidence type="ECO:0000313" key="6">
    <source>
        <dbReference type="EMBL" id="KAK1444892.1"/>
    </source>
</evidence>
<evidence type="ECO:0000259" key="5">
    <source>
        <dbReference type="Pfam" id="PF22972"/>
    </source>
</evidence>
<sequence>MADNPNQEGLDDVDAELEGAASLPDAHPVNGIPASCRRIKLYEIYSTNDTWVDKGTGYCHVREPTGEGGPQIVMELEQDGNSMVVVSNIMLNTNYSSQNDSIIIWQEGEEDRLYRALSFQNVIGHRSFWSYITSTVDESCIQSDQADRESCVSSDTDVDTDMDTMSGSGSVAADAGSPLHENKYSTGYRALPIPTVLEIRKLESSIDSMLSQTAVADMVFMDLLDKRWFADLFTLMRHCIEVEDLSTLSSISAIMARLILNWCGNLEMMHVFVSDEVFFDLLQAFEYDAELISQNLCLEHVKFFRESVKHHDVISLDNPSFYRLVHSSYRIEYLKDVVLPRLLDEFSIQRLNSVIYSNMNEILNIISTDGRGFVDLLKEQLSRNYMSALLLRELLGAARCAQVVNQPDRISLLLLIKHTQLLNELSGYFDGSAQACRDFEANLLPKNIHMEREYSNLKDTLVRSNDHRPDLLSSRGQGVMDPAALAVEIFNLCLEVFPSIVRTAVFLDAETKNEPALLLSLCDVIANNPNEAVQTQTREIFLRLLDPKNMDLPEKDEMCSLFYDNGVLDRLLDQVFGDNNAHPLTKRTSKVYTMDILSLCAREHRHRFKLRVQSHKLPLRVVTSAMKPFDKFVAVGAMKFLHVCIKMKDMSVERHIIKYKLLRPVLWILKSRVRAGKDGGSMLESVCLGILSTIDSWALDGLVDWLFQDPFCVPIIAELKKAYARTSENFVIYNLERMYNYSRVGDVVSKKRHAITDPDRWFEEDDDDDLGRMKRRQLSQSNSLVDGYDDEDDDDDDDDDEYDIGIEKSNIQIPGSPLKSQSLSGSSVTGWPQEDSDGLKVAGNGAFEFNFKPNKPKKISVLLDSSRRQPTSGGRLATDFILDSSD</sequence>
<name>A0AAD8PGP0_BABGI</name>
<dbReference type="Gene3D" id="2.30.29.30">
    <property type="entry name" value="Pleckstrin-homology domain (PH domain)/Phosphotyrosine-binding domain (PTB)"/>
    <property type="match status" value="1"/>
</dbReference>
<dbReference type="Pfam" id="PF04802">
    <property type="entry name" value="PP4R3"/>
    <property type="match status" value="1"/>
</dbReference>
<feature type="domain" description="PP4R3 EVH1-like" evidence="5">
    <location>
        <begin position="37"/>
        <end position="134"/>
    </location>
</feature>
<dbReference type="InterPro" id="IPR055236">
    <property type="entry name" value="EVH1_PP4R3"/>
</dbReference>
<evidence type="ECO:0000256" key="3">
    <source>
        <dbReference type="SAM" id="MobiDB-lite"/>
    </source>
</evidence>
<reference evidence="6" key="1">
    <citation type="submission" date="2023-08" db="EMBL/GenBank/DDBJ databases">
        <title>Draft sequence of the Babesia gibsoni genome.</title>
        <authorList>
            <person name="Yamagishi J.Y."/>
            <person name="Xuan X.X."/>
        </authorList>
    </citation>
    <scope>NUCLEOTIDE SEQUENCE</scope>
    <source>
        <strain evidence="6">Azabu</strain>
    </source>
</reference>
<feature type="domain" description="Serine/threonine-protein phosphatase 4 regulatory subunit 3-like central" evidence="4">
    <location>
        <begin position="202"/>
        <end position="702"/>
    </location>
</feature>
<dbReference type="PANTHER" id="PTHR23318">
    <property type="entry name" value="ATP SYNTHASE GAMMA-RELATED"/>
    <property type="match status" value="1"/>
</dbReference>
<evidence type="ECO:0000313" key="7">
    <source>
        <dbReference type="Proteomes" id="UP001230268"/>
    </source>
</evidence>
<comment type="subcellular location">
    <subcellularLocation>
        <location evidence="1">Nucleus</location>
    </subcellularLocation>
</comment>
<dbReference type="Pfam" id="PF22972">
    <property type="entry name" value="EVH1_PP4R3"/>
    <property type="match status" value="1"/>
</dbReference>
<feature type="compositionally biased region" description="Low complexity" evidence="3">
    <location>
        <begin position="814"/>
        <end position="827"/>
    </location>
</feature>
<dbReference type="Proteomes" id="UP001230268">
    <property type="component" value="Unassembled WGS sequence"/>
</dbReference>
<dbReference type="AlphaFoldDB" id="A0AAD8PGP0"/>
<feature type="region of interest" description="Disordered" evidence="3">
    <location>
        <begin position="772"/>
        <end position="839"/>
    </location>
</feature>
<dbReference type="GO" id="GO:0030289">
    <property type="term" value="C:protein phosphatase 4 complex"/>
    <property type="evidence" value="ECO:0007669"/>
    <property type="project" value="TreeGrafter"/>
</dbReference>
<dbReference type="EMBL" id="JAVEPI010000001">
    <property type="protein sequence ID" value="KAK1444892.1"/>
    <property type="molecule type" value="Genomic_DNA"/>
</dbReference>
<accession>A0AAD8PGP0</accession>
<dbReference type="GO" id="GO:0072542">
    <property type="term" value="F:protein phosphatase activator activity"/>
    <property type="evidence" value="ECO:0007669"/>
    <property type="project" value="TreeGrafter"/>
</dbReference>
<evidence type="ECO:0000259" key="4">
    <source>
        <dbReference type="Pfam" id="PF04802"/>
    </source>
</evidence>
<feature type="compositionally biased region" description="Acidic residues" evidence="3">
    <location>
        <begin position="787"/>
        <end position="804"/>
    </location>
</feature>
<protein>
    <submittedName>
        <fullName evidence="6">ATP synthase gamma-related protein</fullName>
    </submittedName>
</protein>
<dbReference type="GO" id="GO:0005654">
    <property type="term" value="C:nucleoplasm"/>
    <property type="evidence" value="ECO:0007669"/>
    <property type="project" value="TreeGrafter"/>
</dbReference>
<proteinExistence type="predicted"/>
<dbReference type="InterPro" id="IPR051137">
    <property type="entry name" value="PP4R3-like"/>
</dbReference>
<organism evidence="6 7">
    <name type="scientific">Babesia gibsoni</name>
    <dbReference type="NCBI Taxonomy" id="33632"/>
    <lineage>
        <taxon>Eukaryota</taxon>
        <taxon>Sar</taxon>
        <taxon>Alveolata</taxon>
        <taxon>Apicomplexa</taxon>
        <taxon>Aconoidasida</taxon>
        <taxon>Piroplasmida</taxon>
        <taxon>Babesiidae</taxon>
        <taxon>Babesia</taxon>
    </lineage>
</organism>